<keyword evidence="2" id="KW-0547">Nucleotide-binding</keyword>
<dbReference type="AlphaFoldDB" id="A0A1T5EFQ5"/>
<dbReference type="RefSeq" id="WP_079684369.1">
    <property type="nucleotide sequence ID" value="NZ_FUYQ01000026.1"/>
</dbReference>
<sequence>MNYYPLRATGYLPETLILANGSFPKHPLLLDWLKRCDYIVCCDGAADDLLQRGIKPVAIVGDCDSLSASSRSEFAAILHPDSDQETNDLTKSVRFCLAQGRSNLTIIGATGKREDHTLGNISLLTDYMADAQIEMFTDYGVFTPISTDSLFQSFAGQQVSLFAMDAGELTVTNLKYPVVRKSLHSWWQGTLNESLGNEFRIHPTGSVIVFRVY</sequence>
<evidence type="ECO:0000256" key="2">
    <source>
        <dbReference type="ARBA" id="ARBA00022741"/>
    </source>
</evidence>
<keyword evidence="1" id="KW-0808">Transferase</keyword>
<dbReference type="InterPro" id="IPR053149">
    <property type="entry name" value="TPK"/>
</dbReference>
<protein>
    <recommendedName>
        <fullName evidence="5">Thiamine diphosphokinase</fullName>
        <ecNumber evidence="5">2.7.6.2</ecNumber>
    </recommendedName>
</protein>
<dbReference type="GO" id="GO:0009229">
    <property type="term" value="P:thiamine diphosphate biosynthetic process"/>
    <property type="evidence" value="ECO:0007669"/>
    <property type="project" value="InterPro"/>
</dbReference>
<name>A0A1T5EFQ5_9BACT</name>
<accession>A0A1T5EFQ5</accession>
<dbReference type="NCBIfam" id="TIGR01378">
    <property type="entry name" value="thi_PPkinase"/>
    <property type="match status" value="1"/>
</dbReference>
<feature type="domain" description="Thiamin pyrophosphokinase catalytic" evidence="6">
    <location>
        <begin position="33"/>
        <end position="133"/>
    </location>
</feature>
<dbReference type="InterPro" id="IPR036759">
    <property type="entry name" value="TPK_catalytic_sf"/>
</dbReference>
<evidence type="ECO:0000313" key="8">
    <source>
        <dbReference type="EMBL" id="SKB82823.1"/>
    </source>
</evidence>
<dbReference type="InterPro" id="IPR006282">
    <property type="entry name" value="Thi_PPkinase"/>
</dbReference>
<feature type="domain" description="Thiamin pyrophosphokinase-like substrate-binding" evidence="7">
    <location>
        <begin position="140"/>
        <end position="210"/>
    </location>
</feature>
<dbReference type="PANTHER" id="PTHR41299:SF1">
    <property type="entry name" value="THIAMINE PYROPHOSPHOKINASE"/>
    <property type="match status" value="1"/>
</dbReference>
<dbReference type="InterPro" id="IPR007371">
    <property type="entry name" value="TPK_catalytic"/>
</dbReference>
<dbReference type="CDD" id="cd07995">
    <property type="entry name" value="TPK"/>
    <property type="match status" value="1"/>
</dbReference>
<keyword evidence="3 8" id="KW-0418">Kinase</keyword>
<dbReference type="EMBL" id="FUYQ01000026">
    <property type="protein sequence ID" value="SKB82823.1"/>
    <property type="molecule type" value="Genomic_DNA"/>
</dbReference>
<proteinExistence type="predicted"/>
<evidence type="ECO:0000259" key="7">
    <source>
        <dbReference type="Pfam" id="PF21275"/>
    </source>
</evidence>
<keyword evidence="9" id="KW-1185">Reference proteome</keyword>
<dbReference type="Gene3D" id="3.40.50.10240">
    <property type="entry name" value="Thiamin pyrophosphokinase, catalytic domain"/>
    <property type="match status" value="1"/>
</dbReference>
<reference evidence="9" key="1">
    <citation type="submission" date="2017-02" db="EMBL/GenBank/DDBJ databases">
        <authorList>
            <person name="Varghese N."/>
            <person name="Submissions S."/>
        </authorList>
    </citation>
    <scope>NUCLEOTIDE SEQUENCE [LARGE SCALE GENOMIC DNA]</scope>
    <source>
        <strain evidence="9">DSM 24967</strain>
    </source>
</reference>
<evidence type="ECO:0000256" key="3">
    <source>
        <dbReference type="ARBA" id="ARBA00022777"/>
    </source>
</evidence>
<dbReference type="SUPFAM" id="SSF63999">
    <property type="entry name" value="Thiamin pyrophosphokinase, catalytic domain"/>
    <property type="match status" value="1"/>
</dbReference>
<dbReference type="Pfam" id="PF04263">
    <property type="entry name" value="TPK_catalytic"/>
    <property type="match status" value="1"/>
</dbReference>
<evidence type="ECO:0000256" key="5">
    <source>
        <dbReference type="NCBIfam" id="TIGR01378"/>
    </source>
</evidence>
<gene>
    <name evidence="8" type="ORF">SAMN05660349_02958</name>
</gene>
<dbReference type="Pfam" id="PF21275">
    <property type="entry name" value="Thi_PPkinase_C"/>
    <property type="match status" value="1"/>
</dbReference>
<dbReference type="PANTHER" id="PTHR41299">
    <property type="entry name" value="THIAMINE PYROPHOSPHOKINASE"/>
    <property type="match status" value="1"/>
</dbReference>
<dbReference type="EC" id="2.7.6.2" evidence="5"/>
<dbReference type="InterPro" id="IPR049442">
    <property type="entry name" value="Thi_PPkinase-like_C"/>
</dbReference>
<dbReference type="GO" id="GO:0004788">
    <property type="term" value="F:thiamine diphosphokinase activity"/>
    <property type="evidence" value="ECO:0007669"/>
    <property type="project" value="UniProtKB-UniRule"/>
</dbReference>
<dbReference type="Proteomes" id="UP000190852">
    <property type="component" value="Unassembled WGS sequence"/>
</dbReference>
<evidence type="ECO:0000259" key="6">
    <source>
        <dbReference type="Pfam" id="PF04263"/>
    </source>
</evidence>
<dbReference type="GO" id="GO:0016301">
    <property type="term" value="F:kinase activity"/>
    <property type="evidence" value="ECO:0007669"/>
    <property type="project" value="UniProtKB-KW"/>
</dbReference>
<organism evidence="8 9">
    <name type="scientific">Parabacteroides chartae</name>
    <dbReference type="NCBI Taxonomy" id="1037355"/>
    <lineage>
        <taxon>Bacteria</taxon>
        <taxon>Pseudomonadati</taxon>
        <taxon>Bacteroidota</taxon>
        <taxon>Bacteroidia</taxon>
        <taxon>Bacteroidales</taxon>
        <taxon>Tannerellaceae</taxon>
        <taxon>Parabacteroides</taxon>
    </lineage>
</organism>
<dbReference type="GO" id="GO:0006772">
    <property type="term" value="P:thiamine metabolic process"/>
    <property type="evidence" value="ECO:0007669"/>
    <property type="project" value="UniProtKB-UniRule"/>
</dbReference>
<keyword evidence="4" id="KW-0067">ATP-binding</keyword>
<evidence type="ECO:0000256" key="1">
    <source>
        <dbReference type="ARBA" id="ARBA00022679"/>
    </source>
</evidence>
<evidence type="ECO:0000256" key="4">
    <source>
        <dbReference type="ARBA" id="ARBA00022840"/>
    </source>
</evidence>
<dbReference type="GO" id="GO:0005524">
    <property type="term" value="F:ATP binding"/>
    <property type="evidence" value="ECO:0007669"/>
    <property type="project" value="UniProtKB-KW"/>
</dbReference>
<evidence type="ECO:0000313" key="9">
    <source>
        <dbReference type="Proteomes" id="UP000190852"/>
    </source>
</evidence>